<dbReference type="PANTHER" id="PTHR43179">
    <property type="entry name" value="RHAMNOSYLTRANSFERASE WBBL"/>
    <property type="match status" value="1"/>
</dbReference>
<dbReference type="Pfam" id="PF13632">
    <property type="entry name" value="Glyco_trans_2_3"/>
    <property type="match status" value="1"/>
</dbReference>
<dbReference type="OrthoDB" id="9771846at2"/>
<name>A0A1H7GGN9_9PROT</name>
<reference evidence="4 5" key="1">
    <citation type="submission" date="2016-10" db="EMBL/GenBank/DDBJ databases">
        <authorList>
            <person name="de Groot N.N."/>
        </authorList>
    </citation>
    <scope>NUCLEOTIDE SEQUENCE [LARGE SCALE GENOMIC DNA]</scope>
    <source>
        <strain evidence="4 5">Nv1</strain>
    </source>
</reference>
<organism evidence="4 5">
    <name type="scientific">Nitrosovibrio tenuis</name>
    <dbReference type="NCBI Taxonomy" id="1233"/>
    <lineage>
        <taxon>Bacteria</taxon>
        <taxon>Pseudomonadati</taxon>
        <taxon>Pseudomonadota</taxon>
        <taxon>Betaproteobacteria</taxon>
        <taxon>Nitrosomonadales</taxon>
        <taxon>Nitrosomonadaceae</taxon>
        <taxon>Nitrosovibrio</taxon>
    </lineage>
</organism>
<dbReference type="STRING" id="1233.SAMN05216387_101235"/>
<dbReference type="Proteomes" id="UP000198620">
    <property type="component" value="Unassembled WGS sequence"/>
</dbReference>
<dbReference type="InterPro" id="IPR001173">
    <property type="entry name" value="Glyco_trans_2-like"/>
</dbReference>
<dbReference type="Pfam" id="PF00535">
    <property type="entry name" value="Glycos_transf_2"/>
    <property type="match status" value="1"/>
</dbReference>
<dbReference type="RefSeq" id="WP_090826126.1">
    <property type="nucleotide sequence ID" value="NZ_FOBH01000001.1"/>
</dbReference>
<proteinExistence type="predicted"/>
<evidence type="ECO:0000313" key="4">
    <source>
        <dbReference type="EMBL" id="SEK35630.1"/>
    </source>
</evidence>
<dbReference type="AlphaFoldDB" id="A0A1H7GGN9"/>
<keyword evidence="5" id="KW-1185">Reference proteome</keyword>
<feature type="domain" description="Glycosyltransferase 2-like" evidence="2">
    <location>
        <begin position="15"/>
        <end position="153"/>
    </location>
</feature>
<sequence>MPADAKSSTDHQPISVVIVNYNAGPLLAECIHSTLPQVNEILVVDNASSDFSLELCAQRFSGEHKLKIIHNTANLGFAAACNIGAAQAVQPFVLFLNPDCILGEDSLQRMIQVLEKNAKAGMVGGLLINQDGTEQAGGRRAVPTPWRSFVRAFGLYRFSNYWPRLFFDFHLHKQPLPDGPLEVEAISGALMLVRREAMKNVGLWDEDYFLHCEDLDWCMRFRQKGWKILFVPDAPVVHHKGACSRSRPIFVEWHKHKGMMRFYHKFFRRQYPGVVMWLVAVGIWLRFIAVAFYYTARRAGRAIGVGRGQAPEQATG</sequence>
<dbReference type="Gene3D" id="3.90.550.10">
    <property type="entry name" value="Spore Coat Polysaccharide Biosynthesis Protein SpsA, Chain A"/>
    <property type="match status" value="1"/>
</dbReference>
<dbReference type="InterPro" id="IPR029044">
    <property type="entry name" value="Nucleotide-diphossugar_trans"/>
</dbReference>
<feature type="domain" description="Glycosyltransferase 2-like" evidence="3">
    <location>
        <begin position="154"/>
        <end position="240"/>
    </location>
</feature>
<dbReference type="EMBL" id="FOBH01000001">
    <property type="protein sequence ID" value="SEK35630.1"/>
    <property type="molecule type" value="Genomic_DNA"/>
</dbReference>
<dbReference type="CDD" id="cd04186">
    <property type="entry name" value="GT_2_like_c"/>
    <property type="match status" value="1"/>
</dbReference>
<evidence type="ECO:0000313" key="5">
    <source>
        <dbReference type="Proteomes" id="UP000198620"/>
    </source>
</evidence>
<accession>A0A1H7GGN9</accession>
<keyword evidence="1" id="KW-0812">Transmembrane</keyword>
<gene>
    <name evidence="4" type="ORF">SAMN05216387_101235</name>
</gene>
<dbReference type="PANTHER" id="PTHR43179:SF7">
    <property type="entry name" value="RHAMNOSYLTRANSFERASE WBBL"/>
    <property type="match status" value="1"/>
</dbReference>
<evidence type="ECO:0000259" key="3">
    <source>
        <dbReference type="Pfam" id="PF13632"/>
    </source>
</evidence>
<keyword evidence="1" id="KW-1133">Transmembrane helix</keyword>
<keyword evidence="1" id="KW-0472">Membrane</keyword>
<protein>
    <recommendedName>
        <fullName evidence="2 3">Glycosyltransferase 2-like domain-containing protein</fullName>
    </recommendedName>
</protein>
<dbReference type="SUPFAM" id="SSF53448">
    <property type="entry name" value="Nucleotide-diphospho-sugar transferases"/>
    <property type="match status" value="1"/>
</dbReference>
<evidence type="ECO:0000259" key="2">
    <source>
        <dbReference type="Pfam" id="PF00535"/>
    </source>
</evidence>
<feature type="transmembrane region" description="Helical" evidence="1">
    <location>
        <begin position="274"/>
        <end position="294"/>
    </location>
</feature>
<evidence type="ECO:0000256" key="1">
    <source>
        <dbReference type="SAM" id="Phobius"/>
    </source>
</evidence>